<dbReference type="RefSeq" id="WP_176885067.1">
    <property type="nucleotide sequence ID" value="NZ_FNAN01000013.1"/>
</dbReference>
<feature type="chain" id="PRO_5011551826" evidence="6">
    <location>
        <begin position="23"/>
        <end position="655"/>
    </location>
</feature>
<dbReference type="Proteomes" id="UP000198748">
    <property type="component" value="Unassembled WGS sequence"/>
</dbReference>
<keyword evidence="3" id="KW-0378">Hydrolase</keyword>
<dbReference type="Gene3D" id="2.60.40.1180">
    <property type="entry name" value="Golgi alpha-mannosidase II"/>
    <property type="match status" value="1"/>
</dbReference>
<accession>A0A1G7PYE7</accession>
<feature type="signal peptide" evidence="6">
    <location>
        <begin position="1"/>
        <end position="22"/>
    </location>
</feature>
<evidence type="ECO:0000259" key="9">
    <source>
        <dbReference type="Pfam" id="PF14509"/>
    </source>
</evidence>
<evidence type="ECO:0000313" key="10">
    <source>
        <dbReference type="EMBL" id="SDF91322.1"/>
    </source>
</evidence>
<comment type="cofactor">
    <cofactor evidence="1">
        <name>Ca(2+)</name>
        <dbReference type="ChEBI" id="CHEBI:29108"/>
    </cofactor>
</comment>
<dbReference type="Pfam" id="PF14509">
    <property type="entry name" value="GH97_C"/>
    <property type="match status" value="1"/>
</dbReference>
<gene>
    <name evidence="10" type="ORF">SAMN04487996_113173</name>
</gene>
<dbReference type="SUPFAM" id="SSF51445">
    <property type="entry name" value="(Trans)glycosidases"/>
    <property type="match status" value="1"/>
</dbReference>
<proteinExistence type="predicted"/>
<organism evidence="10 11">
    <name type="scientific">Dyadobacter soli</name>
    <dbReference type="NCBI Taxonomy" id="659014"/>
    <lineage>
        <taxon>Bacteria</taxon>
        <taxon>Pseudomonadati</taxon>
        <taxon>Bacteroidota</taxon>
        <taxon>Cytophagia</taxon>
        <taxon>Cytophagales</taxon>
        <taxon>Spirosomataceae</taxon>
        <taxon>Dyadobacter</taxon>
    </lineage>
</organism>
<evidence type="ECO:0000256" key="4">
    <source>
        <dbReference type="ARBA" id="ARBA00022837"/>
    </source>
</evidence>
<dbReference type="InterPro" id="IPR017853">
    <property type="entry name" value="GH"/>
</dbReference>
<dbReference type="AlphaFoldDB" id="A0A1G7PYE7"/>
<evidence type="ECO:0000256" key="5">
    <source>
        <dbReference type="ARBA" id="ARBA00023295"/>
    </source>
</evidence>
<dbReference type="InterPro" id="IPR019563">
    <property type="entry name" value="GH97_catalytic"/>
</dbReference>
<dbReference type="InterPro" id="IPR014718">
    <property type="entry name" value="GH-type_carb-bd"/>
</dbReference>
<dbReference type="InterPro" id="IPR013780">
    <property type="entry name" value="Glyco_hydro_b"/>
</dbReference>
<feature type="domain" description="Glycosyl-hydrolase 97 N-terminal" evidence="8">
    <location>
        <begin position="28"/>
        <end position="285"/>
    </location>
</feature>
<dbReference type="EMBL" id="FNAN01000013">
    <property type="protein sequence ID" value="SDF91322.1"/>
    <property type="molecule type" value="Genomic_DNA"/>
</dbReference>
<dbReference type="InterPro" id="IPR029483">
    <property type="entry name" value="GH97_C"/>
</dbReference>
<dbReference type="STRING" id="659014.SAMN04487996_113173"/>
<dbReference type="PANTHER" id="PTHR35803:SF2">
    <property type="entry name" value="RETAINING ALPHA-GALACTOSIDASE"/>
    <property type="match status" value="1"/>
</dbReference>
<dbReference type="InterPro" id="IPR029486">
    <property type="entry name" value="GH97_N"/>
</dbReference>
<evidence type="ECO:0000256" key="2">
    <source>
        <dbReference type="ARBA" id="ARBA00011245"/>
    </source>
</evidence>
<name>A0A1G7PYE7_9BACT</name>
<feature type="domain" description="Glycosyl-hydrolase 97 catalytic" evidence="7">
    <location>
        <begin position="303"/>
        <end position="458"/>
    </location>
</feature>
<reference evidence="11" key="1">
    <citation type="submission" date="2016-10" db="EMBL/GenBank/DDBJ databases">
        <authorList>
            <person name="Varghese N."/>
            <person name="Submissions S."/>
        </authorList>
    </citation>
    <scope>NUCLEOTIDE SEQUENCE [LARGE SCALE GENOMIC DNA]</scope>
    <source>
        <strain evidence="11">DSM 25329</strain>
    </source>
</reference>
<dbReference type="GO" id="GO:0016798">
    <property type="term" value="F:hydrolase activity, acting on glycosyl bonds"/>
    <property type="evidence" value="ECO:0007669"/>
    <property type="project" value="UniProtKB-KW"/>
</dbReference>
<dbReference type="Gene3D" id="2.70.98.10">
    <property type="match status" value="1"/>
</dbReference>
<evidence type="ECO:0000259" key="7">
    <source>
        <dbReference type="Pfam" id="PF10566"/>
    </source>
</evidence>
<keyword evidence="5" id="KW-0326">Glycosidase</keyword>
<dbReference type="Pfam" id="PF10566">
    <property type="entry name" value="Glyco_hydro_97"/>
    <property type="match status" value="1"/>
</dbReference>
<dbReference type="GO" id="GO:0030246">
    <property type="term" value="F:carbohydrate binding"/>
    <property type="evidence" value="ECO:0007669"/>
    <property type="project" value="InterPro"/>
</dbReference>
<evidence type="ECO:0000259" key="8">
    <source>
        <dbReference type="Pfam" id="PF14508"/>
    </source>
</evidence>
<dbReference type="InterPro" id="IPR013785">
    <property type="entry name" value="Aldolase_TIM"/>
</dbReference>
<evidence type="ECO:0000256" key="1">
    <source>
        <dbReference type="ARBA" id="ARBA00001913"/>
    </source>
</evidence>
<dbReference type="PANTHER" id="PTHR35803">
    <property type="entry name" value="GLUCAN 1,4-ALPHA-GLUCOSIDASE SUSB-RELATED"/>
    <property type="match status" value="1"/>
</dbReference>
<keyword evidence="11" id="KW-1185">Reference proteome</keyword>
<evidence type="ECO:0000313" key="11">
    <source>
        <dbReference type="Proteomes" id="UP000198748"/>
    </source>
</evidence>
<evidence type="ECO:0000256" key="3">
    <source>
        <dbReference type="ARBA" id="ARBA00022801"/>
    </source>
</evidence>
<feature type="domain" description="Glycosyl-hydrolase 97 C-terminal oligomerisation" evidence="9">
    <location>
        <begin position="558"/>
        <end position="652"/>
    </location>
</feature>
<dbReference type="InterPro" id="IPR052720">
    <property type="entry name" value="Glycosyl_hydrolase_97"/>
</dbReference>
<comment type="subunit">
    <text evidence="2">Monomer.</text>
</comment>
<dbReference type="Pfam" id="PF14508">
    <property type="entry name" value="GH97_N"/>
    <property type="match status" value="1"/>
</dbReference>
<dbReference type="Gene3D" id="3.20.20.70">
    <property type="entry name" value="Aldolase class I"/>
    <property type="match status" value="1"/>
</dbReference>
<sequence>MRTRLMLPVLLLLAAQAWSQTALQKFAVQSPLKKLKIDITVQDSVTYAVALNGKPVLLPSAISMHFGNIRAGRNAVVKQTHKHNVRSEITPPFGQFSRLKNNYNELEIDFEQHYSIIFRAYDEGIAYRFSTDFNEPVKVVSEQAIFRLAGDPEAVFPESDVYTSWEVPYVKYKNVSAIAEGKKAISPALFGQPDGVKIVVAESDLLDYPGMYLQKSGGTIRGNWAPYPAKTELGSWGNFVSVVKERKDYLAETPGKRAYPWRVVIATAQEKDLLVNQLIYKLATPPAIQDLSWIKPGKAAWEWWHDAMLPGSETPSGMQNRNTALYKKYIDFAAQNKLEYLMIDAGWSNVYDLKKVKPETDVFELARYAKGRNVDLFLWCVATTLLNDLEGNLDFIRSTGAVGIKVDFFDRDDQLAIQWFEKIAQAAADRHLMIDFHGCSKPTGLERKYPNIVNYEAVRGAECSKWDLTANPDQHLLTSFVRMPAGPLDYTPGSMRNATKETFKPVDPGLPSTQGTRCHELAMFVIFNQPLAMLCDSPMEYAKYPDVMQFLSAVPTAFEDTKALDGKVGQYAVMAKKKAGSWYIGAMTNWDARTVELDFSFLPDAKTYHMTLYTDAADAGTDASHYTVKTMQVTRKTRLKLRLAKGGGAVAMVRP</sequence>
<evidence type="ECO:0000256" key="6">
    <source>
        <dbReference type="SAM" id="SignalP"/>
    </source>
</evidence>
<keyword evidence="6" id="KW-0732">Signal</keyword>
<protein>
    <submittedName>
        <fullName evidence="10">Alpha-glucosidase</fullName>
    </submittedName>
</protein>
<keyword evidence="4" id="KW-0106">Calcium</keyword>